<evidence type="ECO:0000313" key="4">
    <source>
        <dbReference type="Proteomes" id="UP000738349"/>
    </source>
</evidence>
<dbReference type="PANTHER" id="PTHR11552">
    <property type="entry name" value="GLUCOSE-METHANOL-CHOLINE GMC OXIDOREDUCTASE"/>
    <property type="match status" value="1"/>
</dbReference>
<dbReference type="Pfam" id="PF05199">
    <property type="entry name" value="GMC_oxred_C"/>
    <property type="match status" value="1"/>
</dbReference>
<accession>A0A9P9DPA8</accession>
<dbReference type="SUPFAM" id="SSF51905">
    <property type="entry name" value="FAD/NAD(P)-binding domain"/>
    <property type="match status" value="1"/>
</dbReference>
<dbReference type="PANTHER" id="PTHR11552:SF147">
    <property type="entry name" value="CHOLINE DEHYDROGENASE, MITOCHONDRIAL"/>
    <property type="match status" value="1"/>
</dbReference>
<comment type="similarity">
    <text evidence="1">Belongs to the GMC oxidoreductase family.</text>
</comment>
<proteinExistence type="inferred from homology"/>
<dbReference type="EMBL" id="JAGMUV010000023">
    <property type="protein sequence ID" value="KAH7123175.1"/>
    <property type="molecule type" value="Genomic_DNA"/>
</dbReference>
<organism evidence="3 4">
    <name type="scientific">Dactylonectria macrodidyma</name>
    <dbReference type="NCBI Taxonomy" id="307937"/>
    <lineage>
        <taxon>Eukaryota</taxon>
        <taxon>Fungi</taxon>
        <taxon>Dikarya</taxon>
        <taxon>Ascomycota</taxon>
        <taxon>Pezizomycotina</taxon>
        <taxon>Sordariomycetes</taxon>
        <taxon>Hypocreomycetidae</taxon>
        <taxon>Hypocreales</taxon>
        <taxon>Nectriaceae</taxon>
        <taxon>Dactylonectria</taxon>
    </lineage>
</organism>
<dbReference type="InterPro" id="IPR012132">
    <property type="entry name" value="GMC_OxRdtase"/>
</dbReference>
<name>A0A9P9DPA8_9HYPO</name>
<dbReference type="GO" id="GO:0050660">
    <property type="term" value="F:flavin adenine dinucleotide binding"/>
    <property type="evidence" value="ECO:0007669"/>
    <property type="project" value="InterPro"/>
</dbReference>
<dbReference type="OrthoDB" id="269227at2759"/>
<reference evidence="3" key="1">
    <citation type="journal article" date="2021" name="Nat. Commun.">
        <title>Genetic determinants of endophytism in the Arabidopsis root mycobiome.</title>
        <authorList>
            <person name="Mesny F."/>
            <person name="Miyauchi S."/>
            <person name="Thiergart T."/>
            <person name="Pickel B."/>
            <person name="Atanasova L."/>
            <person name="Karlsson M."/>
            <person name="Huettel B."/>
            <person name="Barry K.W."/>
            <person name="Haridas S."/>
            <person name="Chen C."/>
            <person name="Bauer D."/>
            <person name="Andreopoulos W."/>
            <person name="Pangilinan J."/>
            <person name="LaButti K."/>
            <person name="Riley R."/>
            <person name="Lipzen A."/>
            <person name="Clum A."/>
            <person name="Drula E."/>
            <person name="Henrissat B."/>
            <person name="Kohler A."/>
            <person name="Grigoriev I.V."/>
            <person name="Martin F.M."/>
            <person name="Hacquard S."/>
        </authorList>
    </citation>
    <scope>NUCLEOTIDE SEQUENCE</scope>
    <source>
        <strain evidence="3">MPI-CAGE-AT-0147</strain>
    </source>
</reference>
<evidence type="ECO:0000259" key="2">
    <source>
        <dbReference type="Pfam" id="PF05199"/>
    </source>
</evidence>
<keyword evidence="4" id="KW-1185">Reference proteome</keyword>
<evidence type="ECO:0000256" key="1">
    <source>
        <dbReference type="ARBA" id="ARBA00010790"/>
    </source>
</evidence>
<sequence length="90" mass="9688">MFQGGFSLAGGFEEVWPGPENENWSHHASCSCPIGEDGDPMAVLDSKFRVRGTEGLRVIDASVFPRILGLDIVVPVYIVSEKAAEDILGP</sequence>
<dbReference type="InterPro" id="IPR007867">
    <property type="entry name" value="GMC_OxRtase_C"/>
</dbReference>
<comment type="caution">
    <text evidence="3">The sequence shown here is derived from an EMBL/GenBank/DDBJ whole genome shotgun (WGS) entry which is preliminary data.</text>
</comment>
<dbReference type="GO" id="GO:0016614">
    <property type="term" value="F:oxidoreductase activity, acting on CH-OH group of donors"/>
    <property type="evidence" value="ECO:0007669"/>
    <property type="project" value="InterPro"/>
</dbReference>
<gene>
    <name evidence="3" type="ORF">EDB81DRAFT_847450</name>
</gene>
<dbReference type="InterPro" id="IPR036188">
    <property type="entry name" value="FAD/NAD-bd_sf"/>
</dbReference>
<dbReference type="AlphaFoldDB" id="A0A9P9DPA8"/>
<protein>
    <submittedName>
        <fullName evidence="3">Alcohol dehydrogenase</fullName>
    </submittedName>
</protein>
<evidence type="ECO:0000313" key="3">
    <source>
        <dbReference type="EMBL" id="KAH7123175.1"/>
    </source>
</evidence>
<dbReference type="Proteomes" id="UP000738349">
    <property type="component" value="Unassembled WGS sequence"/>
</dbReference>
<feature type="domain" description="Glucose-methanol-choline oxidoreductase C-terminal" evidence="2">
    <location>
        <begin position="25"/>
        <end position="79"/>
    </location>
</feature>
<dbReference type="Gene3D" id="3.50.50.60">
    <property type="entry name" value="FAD/NAD(P)-binding domain"/>
    <property type="match status" value="1"/>
</dbReference>